<evidence type="ECO:0000313" key="2">
    <source>
        <dbReference type="Proteomes" id="UP001165960"/>
    </source>
</evidence>
<gene>
    <name evidence="1" type="ORF">DSO57_1028668</name>
</gene>
<comment type="caution">
    <text evidence="1">The sequence shown here is derived from an EMBL/GenBank/DDBJ whole genome shotgun (WGS) entry which is preliminary data.</text>
</comment>
<reference evidence="1" key="1">
    <citation type="submission" date="2022-04" db="EMBL/GenBank/DDBJ databases">
        <title>Genome of the entomopathogenic fungus Entomophthora muscae.</title>
        <authorList>
            <person name="Elya C."/>
            <person name="Lovett B.R."/>
            <person name="Lee E."/>
            <person name="Macias A.M."/>
            <person name="Hajek A.E."/>
            <person name="De Bivort B.L."/>
            <person name="Kasson M.T."/>
            <person name="De Fine Licht H.H."/>
            <person name="Stajich J.E."/>
        </authorList>
    </citation>
    <scope>NUCLEOTIDE SEQUENCE</scope>
    <source>
        <strain evidence="1">Berkeley</strain>
    </source>
</reference>
<evidence type="ECO:0000313" key="1">
    <source>
        <dbReference type="EMBL" id="KAJ9056848.1"/>
    </source>
</evidence>
<organism evidence="1 2">
    <name type="scientific">Entomophthora muscae</name>
    <dbReference type="NCBI Taxonomy" id="34485"/>
    <lineage>
        <taxon>Eukaryota</taxon>
        <taxon>Fungi</taxon>
        <taxon>Fungi incertae sedis</taxon>
        <taxon>Zoopagomycota</taxon>
        <taxon>Entomophthoromycotina</taxon>
        <taxon>Entomophthoromycetes</taxon>
        <taxon>Entomophthorales</taxon>
        <taxon>Entomophthoraceae</taxon>
        <taxon>Entomophthora</taxon>
    </lineage>
</organism>
<name>A0ACC2S3G4_9FUNG</name>
<keyword evidence="2" id="KW-1185">Reference proteome</keyword>
<proteinExistence type="predicted"/>
<sequence length="150" mass="16979">MSDLSAQDSSKEMAPSDQISFEQPLAQAAEVSESEKPKTKESKAEIAKKAKEAKAEAKNVFVGQNVFTNDGNFLQRFKRAKDELDEKDEREKSLKRKQELERRIKNRGKRRKDKSAQVEADSYTIEGELSSAAAAYLNEMKHYSEKMGNS</sequence>
<dbReference type="Proteomes" id="UP001165960">
    <property type="component" value="Unassembled WGS sequence"/>
</dbReference>
<dbReference type="EMBL" id="QTSX02005863">
    <property type="protein sequence ID" value="KAJ9056848.1"/>
    <property type="molecule type" value="Genomic_DNA"/>
</dbReference>
<protein>
    <submittedName>
        <fullName evidence="1">Uncharacterized protein</fullName>
    </submittedName>
</protein>
<accession>A0ACC2S3G4</accession>